<accession>A0A4U6VLY0</accession>
<sequence>MSPLVLRVEAVHPLKAEASVIRLWLARVANHLEREAPSCKDPPATDLVDLFGPCSPIQRSPTPLSFTSLAADYTPTRDSELDNEQYVATIAGDVEQSTTQDCVPPTTDETMMLQVGTSNKEFVMVEDASEDEEANSIIDMTFEDPVDLIIAADDSTQSSVEVKSEHPDDPLMEVAFPMDVTIMKIEELQVCKRKSYDRTSLRRSIRLTQGNTLRRLGIIENDGKFDEDTIIGNDGEFDEDTIQDYADYLKELLPPDVLNSLMRTKGRAFWTCWLWWQRLALQSLF</sequence>
<name>A0A4U6VLY0_SETVI</name>
<proteinExistence type="predicted"/>
<gene>
    <name evidence="1" type="ORF">SEVIR_3G383600v2</name>
</gene>
<evidence type="ECO:0000313" key="2">
    <source>
        <dbReference type="Proteomes" id="UP000298652"/>
    </source>
</evidence>
<dbReference type="AlphaFoldDB" id="A0A4U6VLY0"/>
<dbReference type="Proteomes" id="UP000298652">
    <property type="component" value="Chromosome 3"/>
</dbReference>
<reference evidence="1" key="1">
    <citation type="submission" date="2019-03" db="EMBL/GenBank/DDBJ databases">
        <title>WGS assembly of Setaria viridis.</title>
        <authorList>
            <person name="Huang P."/>
            <person name="Jenkins J."/>
            <person name="Grimwood J."/>
            <person name="Barry K."/>
            <person name="Healey A."/>
            <person name="Mamidi S."/>
            <person name="Sreedasyam A."/>
            <person name="Shu S."/>
            <person name="Feldman M."/>
            <person name="Wu J."/>
            <person name="Yu Y."/>
            <person name="Chen C."/>
            <person name="Johnson J."/>
            <person name="Rokhsar D."/>
            <person name="Baxter I."/>
            <person name="Schmutz J."/>
            <person name="Brutnell T."/>
            <person name="Kellogg E."/>
        </authorList>
    </citation>
    <scope>NUCLEOTIDE SEQUENCE [LARGE SCALE GENOMIC DNA]</scope>
</reference>
<dbReference type="Gramene" id="TKW29243">
    <property type="protein sequence ID" value="TKW29243"/>
    <property type="gene ID" value="SEVIR_3G383600v2"/>
</dbReference>
<organism evidence="1 2">
    <name type="scientific">Setaria viridis</name>
    <name type="common">Green bristlegrass</name>
    <name type="synonym">Setaria italica subsp. viridis</name>
    <dbReference type="NCBI Taxonomy" id="4556"/>
    <lineage>
        <taxon>Eukaryota</taxon>
        <taxon>Viridiplantae</taxon>
        <taxon>Streptophyta</taxon>
        <taxon>Embryophyta</taxon>
        <taxon>Tracheophyta</taxon>
        <taxon>Spermatophyta</taxon>
        <taxon>Magnoliopsida</taxon>
        <taxon>Liliopsida</taxon>
        <taxon>Poales</taxon>
        <taxon>Poaceae</taxon>
        <taxon>PACMAD clade</taxon>
        <taxon>Panicoideae</taxon>
        <taxon>Panicodae</taxon>
        <taxon>Paniceae</taxon>
        <taxon>Cenchrinae</taxon>
        <taxon>Setaria</taxon>
    </lineage>
</organism>
<dbReference type="EMBL" id="CM016554">
    <property type="protein sequence ID" value="TKW29243.1"/>
    <property type="molecule type" value="Genomic_DNA"/>
</dbReference>
<protein>
    <submittedName>
        <fullName evidence="1">Uncharacterized protein</fullName>
    </submittedName>
</protein>
<evidence type="ECO:0000313" key="1">
    <source>
        <dbReference type="EMBL" id="TKW29243.1"/>
    </source>
</evidence>
<keyword evidence="2" id="KW-1185">Reference proteome</keyword>